<dbReference type="CDD" id="cd12148">
    <property type="entry name" value="fungal_TF_MHR"/>
    <property type="match status" value="1"/>
</dbReference>
<evidence type="ECO:0000256" key="1">
    <source>
        <dbReference type="ARBA" id="ARBA00004123"/>
    </source>
</evidence>
<dbReference type="CDD" id="cd00067">
    <property type="entry name" value="GAL4"/>
    <property type="match status" value="1"/>
</dbReference>
<dbReference type="InterPro" id="IPR036864">
    <property type="entry name" value="Zn2-C6_fun-type_DNA-bd_sf"/>
</dbReference>
<protein>
    <recommendedName>
        <fullName evidence="4">Zn(2)-C6 fungal-type domain-containing protein</fullName>
    </recommendedName>
</protein>
<dbReference type="GO" id="GO:0000981">
    <property type="term" value="F:DNA-binding transcription factor activity, RNA polymerase II-specific"/>
    <property type="evidence" value="ECO:0007669"/>
    <property type="project" value="InterPro"/>
</dbReference>
<comment type="subcellular location">
    <subcellularLocation>
        <location evidence="1">Nucleus</location>
    </subcellularLocation>
</comment>
<reference evidence="5 6" key="1">
    <citation type="submission" date="2016-04" db="EMBL/GenBank/DDBJ databases">
        <title>Evolutionary innovation and constraint leading to complex multicellularity in the Ascomycota.</title>
        <authorList>
            <person name="Cisse O."/>
            <person name="Nguyen A."/>
            <person name="Hewitt D.A."/>
            <person name="Jedd G."/>
            <person name="Stajich J.E."/>
        </authorList>
    </citation>
    <scope>NUCLEOTIDE SEQUENCE [LARGE SCALE GENOMIC DNA]</scope>
    <source>
        <strain evidence="5 6">DAH-3</strain>
    </source>
</reference>
<dbReference type="Gene3D" id="4.10.240.10">
    <property type="entry name" value="Zn(2)-C6 fungal-type DNA-binding domain"/>
    <property type="match status" value="1"/>
</dbReference>
<evidence type="ECO:0000259" key="4">
    <source>
        <dbReference type="PROSITE" id="PS50048"/>
    </source>
</evidence>
<keyword evidence="3" id="KW-0175">Coiled coil</keyword>
<evidence type="ECO:0000313" key="5">
    <source>
        <dbReference type="EMBL" id="OLL23954.1"/>
    </source>
</evidence>
<name>A0A1U7LMS1_NEOID</name>
<keyword evidence="2" id="KW-0539">Nucleus</keyword>
<sequence>MPSRRRAVTSCRNCIARRIKCDRHLPCEACMKKKYECSYEDLASVIKCDRDAFERIKQLQEENDKLKRLLEIANQDQGDESVNDTARLLGGLTFQEGRQRYHGFMPGNNAYRNVEDGLTSMLWKTPTFTSLLNVGQRYQLAEIAQRLLPSKDVAMILIDRYLRAHPGGFCHIHTPTFESDYLSMWHSNIACKDVLATTCRPFAFVVALAVFCSAMRTYSSSQDPALQAIEISLGVSRDEYRRVLQKGVNDAFRTGLYLENYDLDVVTALMINQANRDITSNCTLSSVSFVLTKSTGLVE</sequence>
<evidence type="ECO:0000313" key="6">
    <source>
        <dbReference type="Proteomes" id="UP000186594"/>
    </source>
</evidence>
<feature type="domain" description="Zn(2)-C6 fungal-type" evidence="4">
    <location>
        <begin position="10"/>
        <end position="39"/>
    </location>
</feature>
<dbReference type="EMBL" id="LXFE01001063">
    <property type="protein sequence ID" value="OLL23954.1"/>
    <property type="molecule type" value="Genomic_DNA"/>
</dbReference>
<comment type="caution">
    <text evidence="5">The sequence shown here is derived from an EMBL/GenBank/DDBJ whole genome shotgun (WGS) entry which is preliminary data.</text>
</comment>
<dbReference type="InterPro" id="IPR050613">
    <property type="entry name" value="Sec_Metabolite_Reg"/>
</dbReference>
<dbReference type="PANTHER" id="PTHR31001">
    <property type="entry name" value="UNCHARACTERIZED TRANSCRIPTIONAL REGULATORY PROTEIN"/>
    <property type="match status" value="1"/>
</dbReference>
<dbReference type="GO" id="GO:0008270">
    <property type="term" value="F:zinc ion binding"/>
    <property type="evidence" value="ECO:0007669"/>
    <property type="project" value="InterPro"/>
</dbReference>
<dbReference type="InterPro" id="IPR001138">
    <property type="entry name" value="Zn2Cys6_DnaBD"/>
</dbReference>
<feature type="coiled-coil region" evidence="3">
    <location>
        <begin position="49"/>
        <end position="76"/>
    </location>
</feature>
<dbReference type="SMART" id="SM00066">
    <property type="entry name" value="GAL4"/>
    <property type="match status" value="1"/>
</dbReference>
<evidence type="ECO:0000256" key="2">
    <source>
        <dbReference type="ARBA" id="ARBA00023242"/>
    </source>
</evidence>
<dbReference type="PROSITE" id="PS50048">
    <property type="entry name" value="ZN2_CY6_FUNGAL_2"/>
    <property type="match status" value="1"/>
</dbReference>
<dbReference type="AlphaFoldDB" id="A0A1U7LMS1"/>
<dbReference type="SUPFAM" id="SSF57701">
    <property type="entry name" value="Zn2/Cys6 DNA-binding domain"/>
    <property type="match status" value="1"/>
</dbReference>
<dbReference type="Pfam" id="PF00172">
    <property type="entry name" value="Zn_clus"/>
    <property type="match status" value="1"/>
</dbReference>
<keyword evidence="6" id="KW-1185">Reference proteome</keyword>
<evidence type="ECO:0000256" key="3">
    <source>
        <dbReference type="SAM" id="Coils"/>
    </source>
</evidence>
<gene>
    <name evidence="5" type="ORF">NEOLI_003314</name>
</gene>
<accession>A0A1U7LMS1</accession>
<dbReference type="GO" id="GO:0005634">
    <property type="term" value="C:nucleus"/>
    <property type="evidence" value="ECO:0007669"/>
    <property type="project" value="UniProtKB-SubCell"/>
</dbReference>
<dbReference type="OrthoDB" id="10261408at2759"/>
<organism evidence="5 6">
    <name type="scientific">Neolecta irregularis (strain DAH-3)</name>
    <dbReference type="NCBI Taxonomy" id="1198029"/>
    <lineage>
        <taxon>Eukaryota</taxon>
        <taxon>Fungi</taxon>
        <taxon>Dikarya</taxon>
        <taxon>Ascomycota</taxon>
        <taxon>Taphrinomycotina</taxon>
        <taxon>Neolectales</taxon>
        <taxon>Neolectaceae</taxon>
        <taxon>Neolecta</taxon>
    </lineage>
</organism>
<dbReference type="Proteomes" id="UP000186594">
    <property type="component" value="Unassembled WGS sequence"/>
</dbReference>
<proteinExistence type="predicted"/>